<dbReference type="Gene3D" id="3.30.420.40">
    <property type="match status" value="2"/>
</dbReference>
<dbReference type="InterPro" id="IPR003696">
    <property type="entry name" value="Carbtransf_dom"/>
</dbReference>
<reference evidence="4 5" key="1">
    <citation type="submission" date="2016-10" db="EMBL/GenBank/DDBJ databases">
        <authorList>
            <person name="de Groot N.N."/>
        </authorList>
    </citation>
    <scope>NUCLEOTIDE SEQUENCE [LARGE SCALE GENOMIC DNA]</scope>
    <source>
        <strain evidence="4 5">DSM 43941</strain>
    </source>
</reference>
<sequence>MLICGVKVTHDGGVAVVEDGRLRTSVEVEKLGNRARYTDLLDTDLIAVVLKSIGLHPSDIDTFVVDGWGFGGPTEVNTMAAGEPLELRVAAYREAQLADDSLRHEVFDGLRIGGREHRYHSYHHTTGHVMSAYATSPFAARREPAFVVVWDGGTLPRGYVASPDGAIENLGPIFGLIGNLYATFSMRFPPFRPEDIGVSDERLPYMQLSVPGKVMAYVAKGQPRPELCQVLDDIYRDELDVSLGFAEVFAESFLKRAEHLAVRPEDALASMQHWLGEQLVDSVRTMRSFRPGLPGNLCLAGGCALNIKWNTRIRTSAGFDEVYVPPFPNDSGSAFGAACAEHARISGSAAVQWSVFAGPRLTDEDRRTYGYRRRECDIENLARILHETGEPVVVLHGAAELGPRALGHRSIIAPATDPAAKDILNEIKVRESYRPVSPICIEDRAPEIFDPGTPDPFMLFDHTVRPGWRDRIPAVVHLDGSARLQTVDPQMDPTVGALLTAYDRLSGVPVLCNTSANLNGSGFFPDVASALRWGRTRLVWSEGWLYEKEPGRGDERSTEMNAI</sequence>
<dbReference type="STRING" id="113562.SAMN04489716_9234"/>
<dbReference type="EMBL" id="LT629758">
    <property type="protein sequence ID" value="SDT80512.1"/>
    <property type="molecule type" value="Genomic_DNA"/>
</dbReference>
<name>A0A1H2DDD3_9ACTN</name>
<dbReference type="OrthoDB" id="9780777at2"/>
<dbReference type="AlphaFoldDB" id="A0A1H2DDD3"/>
<evidence type="ECO:0000259" key="3">
    <source>
        <dbReference type="Pfam" id="PF16861"/>
    </source>
</evidence>
<evidence type="ECO:0000313" key="5">
    <source>
        <dbReference type="Proteomes" id="UP000198688"/>
    </source>
</evidence>
<comment type="similarity">
    <text evidence="1">Belongs to the NodU/CmcH family.</text>
</comment>
<evidence type="ECO:0000256" key="1">
    <source>
        <dbReference type="ARBA" id="ARBA00006129"/>
    </source>
</evidence>
<feature type="domain" description="Carbamoyltransferase C-terminal" evidence="3">
    <location>
        <begin position="388"/>
        <end position="532"/>
    </location>
</feature>
<dbReference type="GO" id="GO:0016740">
    <property type="term" value="F:transferase activity"/>
    <property type="evidence" value="ECO:0007669"/>
    <property type="project" value="UniProtKB-KW"/>
</dbReference>
<gene>
    <name evidence="4" type="ORF">SAMN04489716_9234</name>
</gene>
<dbReference type="InterPro" id="IPR043129">
    <property type="entry name" value="ATPase_NBD"/>
</dbReference>
<dbReference type="PANTHER" id="PTHR34847">
    <property type="entry name" value="NODULATION PROTEIN U"/>
    <property type="match status" value="1"/>
</dbReference>
<dbReference type="Pfam" id="PF16861">
    <property type="entry name" value="Carbam_trans_C"/>
    <property type="match status" value="1"/>
</dbReference>
<protein>
    <submittedName>
        <fullName evidence="4">Beta-1,4-N-acetylglucosamine oligosaccharide 6-O-carbamoyltransferase NodU</fullName>
    </submittedName>
</protein>
<dbReference type="Gene3D" id="3.90.870.20">
    <property type="entry name" value="Carbamoyltransferase, C-terminal domain"/>
    <property type="match status" value="1"/>
</dbReference>
<keyword evidence="4" id="KW-0808">Transferase</keyword>
<dbReference type="InterPro" id="IPR051338">
    <property type="entry name" value="NodU/CmcH_Carbamoyltrnsfr"/>
</dbReference>
<feature type="domain" description="Carbamoyltransferase" evidence="2">
    <location>
        <begin position="3"/>
        <end position="339"/>
    </location>
</feature>
<dbReference type="Pfam" id="PF02543">
    <property type="entry name" value="Carbam_trans_N"/>
    <property type="match status" value="1"/>
</dbReference>
<dbReference type="Proteomes" id="UP000198688">
    <property type="component" value="Chromosome I"/>
</dbReference>
<keyword evidence="5" id="KW-1185">Reference proteome</keyword>
<dbReference type="InterPro" id="IPR038152">
    <property type="entry name" value="Carbam_trans_C_sf"/>
</dbReference>
<dbReference type="PANTHER" id="PTHR34847:SF1">
    <property type="entry name" value="NODULATION PROTEIN U"/>
    <property type="match status" value="1"/>
</dbReference>
<evidence type="ECO:0000259" key="2">
    <source>
        <dbReference type="Pfam" id="PF02543"/>
    </source>
</evidence>
<dbReference type="SUPFAM" id="SSF53067">
    <property type="entry name" value="Actin-like ATPase domain"/>
    <property type="match status" value="1"/>
</dbReference>
<organism evidence="4 5">
    <name type="scientific">Actinoplanes derwentensis</name>
    <dbReference type="NCBI Taxonomy" id="113562"/>
    <lineage>
        <taxon>Bacteria</taxon>
        <taxon>Bacillati</taxon>
        <taxon>Actinomycetota</taxon>
        <taxon>Actinomycetes</taxon>
        <taxon>Micromonosporales</taxon>
        <taxon>Micromonosporaceae</taxon>
        <taxon>Actinoplanes</taxon>
    </lineage>
</organism>
<accession>A0A1H2DDD3</accession>
<proteinExistence type="inferred from homology"/>
<dbReference type="InterPro" id="IPR031730">
    <property type="entry name" value="Carbam_trans_C"/>
</dbReference>
<evidence type="ECO:0000313" key="4">
    <source>
        <dbReference type="EMBL" id="SDT80512.1"/>
    </source>
</evidence>